<dbReference type="OrthoDB" id="3010079at2759"/>
<feature type="compositionally biased region" description="Low complexity" evidence="1">
    <location>
        <begin position="637"/>
        <end position="653"/>
    </location>
</feature>
<dbReference type="eggNOG" id="ENOG502R1XF">
    <property type="taxonomic scope" value="Eukaryota"/>
</dbReference>
<dbReference type="AlphaFoldDB" id="D8QJ13"/>
<keyword evidence="3" id="KW-1185">Reference proteome</keyword>
<dbReference type="RefSeq" id="XP_003027041.1">
    <property type="nucleotide sequence ID" value="XM_003026995.1"/>
</dbReference>
<feature type="region of interest" description="Disordered" evidence="1">
    <location>
        <begin position="495"/>
        <end position="835"/>
    </location>
</feature>
<feature type="compositionally biased region" description="Low complexity" evidence="1">
    <location>
        <begin position="403"/>
        <end position="421"/>
    </location>
</feature>
<evidence type="ECO:0000313" key="3">
    <source>
        <dbReference type="Proteomes" id="UP000007431"/>
    </source>
</evidence>
<dbReference type="InParanoid" id="D8QJ13"/>
<proteinExistence type="predicted"/>
<feature type="non-terminal residue" evidence="2">
    <location>
        <position position="1032"/>
    </location>
</feature>
<sequence length="1032" mass="113263">MGRRKKNATADPPKPCGNPGIWHGARKDFLLGWLNAFFDWGHSQRKKFLEDVLEAYLELFPYHFADGPPELSPDATDEERAAAEEAARKRARIEAAAQIKSWFKNQGTKANAVKKKPYNSFLTKNLLKAAAMQKPRHTQLTKMWMKQPENRPRVNAEFEQKWPTAGLPSTHEVSYRVKVARELFELEGREVKERIQQLVEEEHQRRIAAYEKLADGDEELTPEAIDLFRENLAALLEPLLEEVLRLCNLTTGSILLARPPSRPGEKMEFLSYHVGRTVASEGNLKLPDFEPEIYADIFIRHFMRFAVRTTDEGAALNREQEAANRSSAAFMQPGPPQRRQEVDENTSERQAGPSRSRRRDRRKRTRRTRNIDDAELSGEETPVSEPEGSSSDSEDESEEEVPLATLLNTAAASSNRTSTSSIPTDDYGIPLRDAQGRAFPADLREYLSRMSADNRSRTLTDLDKCSRYEFDRHCQIARTRLAVRRELEQSGLLHRGDPFYGEVTPKKVVPSAEDHPPSPTTPTRARGTNCDDDRSLHGNAGSERNGMDGRGDEGEPDWNGSGNEVGGANAVDENGAGSRGVRKSGPGRGGSDEEDEGGDGGAGSGGEDSDDESDGDGNRDGDGDGDEEQQRDDELPPELLAALARAASPSALEPPRRRRAATPTPPPSHEPGRASVRNPNEGPGQTDGLAADEQVGAPSTHNSVNSLDRNSLERSTRSVSNNAAASSRIVATAADEDAGERGTQDEDAVMHDVDGLSETARGLSGGEGGEDAGAGAGAGAMTGHPAGVATHLADESGREGSASGMKRRRGGGEGSGKGREGAGHRGGQGGGSKPRAVSVFAADRSEWEDWFKLAVDNLVLENADGSVRAAWDELLGAWWEIERRRGYKSKDLLPHSSRRPPAIGEWIKRARVPSYAPKPGKKQPIQDFVEDWASAMWAWWSDINPPWRKREKNGTVAGRQRGDWTSLNCGGPNSHLNVLKGLKWWFDMEGKPEGSAPWLKLVKDVQWVLASVLKDQRDAQDLPERPAKRKKV</sequence>
<feature type="compositionally biased region" description="Gly residues" evidence="1">
    <location>
        <begin position="763"/>
        <end position="780"/>
    </location>
</feature>
<protein>
    <submittedName>
        <fullName evidence="2">Uncharacterized protein</fullName>
    </submittedName>
</protein>
<dbReference type="KEGG" id="scm:SCHCO_02706235"/>
<gene>
    <name evidence="2" type="ORF">SCHCODRAFT_113524</name>
</gene>
<feature type="compositionally biased region" description="Basic and acidic residues" evidence="1">
    <location>
        <begin position="739"/>
        <end position="754"/>
    </location>
</feature>
<feature type="compositionally biased region" description="Polar residues" evidence="1">
    <location>
        <begin position="697"/>
        <end position="709"/>
    </location>
</feature>
<dbReference type="OMA" id="QCSSHVV"/>
<accession>D8QJ13</accession>
<feature type="region of interest" description="Disordered" evidence="1">
    <location>
        <begin position="319"/>
        <end position="433"/>
    </location>
</feature>
<dbReference type="Proteomes" id="UP000007431">
    <property type="component" value="Unassembled WGS sequence"/>
</dbReference>
<feature type="compositionally biased region" description="Low complexity" evidence="1">
    <location>
        <begin position="717"/>
        <end position="733"/>
    </location>
</feature>
<dbReference type="GeneID" id="9593380"/>
<evidence type="ECO:0000256" key="1">
    <source>
        <dbReference type="SAM" id="MobiDB-lite"/>
    </source>
</evidence>
<dbReference type="STRING" id="578458.D8QJ13"/>
<name>D8QJ13_SCHCM</name>
<dbReference type="VEuPathDB" id="FungiDB:SCHCODRAFT_02706235"/>
<dbReference type="HOGENOM" id="CLU_294079_0_0_1"/>
<dbReference type="EMBL" id="GL377313">
    <property type="protein sequence ID" value="EFI92138.1"/>
    <property type="molecule type" value="Genomic_DNA"/>
</dbReference>
<feature type="compositionally biased region" description="Acidic residues" evidence="1">
    <location>
        <begin position="392"/>
        <end position="401"/>
    </location>
</feature>
<reference evidence="2 3" key="1">
    <citation type="journal article" date="2010" name="Nat. Biotechnol.">
        <title>Genome sequence of the model mushroom Schizophyllum commune.</title>
        <authorList>
            <person name="Ohm R.A."/>
            <person name="de Jong J.F."/>
            <person name="Lugones L.G."/>
            <person name="Aerts A."/>
            <person name="Kothe E."/>
            <person name="Stajich J.E."/>
            <person name="de Vries R.P."/>
            <person name="Record E."/>
            <person name="Levasseur A."/>
            <person name="Baker S.E."/>
            <person name="Bartholomew K.A."/>
            <person name="Coutinho P.M."/>
            <person name="Erdmann S."/>
            <person name="Fowler T.J."/>
            <person name="Gathman A.C."/>
            <person name="Lombard V."/>
            <person name="Henrissat B."/>
            <person name="Knabe N."/>
            <person name="Kuees U."/>
            <person name="Lilly W.W."/>
            <person name="Lindquist E."/>
            <person name="Lucas S."/>
            <person name="Magnuson J.K."/>
            <person name="Piumi F."/>
            <person name="Raudaskoski M."/>
            <person name="Salamov A."/>
            <person name="Schmutz J."/>
            <person name="Schwarze F.W.M.R."/>
            <person name="vanKuyk P.A."/>
            <person name="Horton J.S."/>
            <person name="Grigoriev I.V."/>
            <person name="Woesten H.A.B."/>
        </authorList>
    </citation>
    <scope>NUCLEOTIDE SEQUENCE [LARGE SCALE GENOMIC DNA]</scope>
    <source>
        <strain evidence="3">H4-8 / FGSC 9210</strain>
    </source>
</reference>
<organism evidence="3">
    <name type="scientific">Schizophyllum commune (strain H4-8 / FGSC 9210)</name>
    <name type="common">Split gill fungus</name>
    <dbReference type="NCBI Taxonomy" id="578458"/>
    <lineage>
        <taxon>Eukaryota</taxon>
        <taxon>Fungi</taxon>
        <taxon>Dikarya</taxon>
        <taxon>Basidiomycota</taxon>
        <taxon>Agaricomycotina</taxon>
        <taxon>Agaricomycetes</taxon>
        <taxon>Agaricomycetidae</taxon>
        <taxon>Agaricales</taxon>
        <taxon>Schizophyllaceae</taxon>
        <taxon>Schizophyllum</taxon>
    </lineage>
</organism>
<evidence type="ECO:0000313" key="2">
    <source>
        <dbReference type="EMBL" id="EFI92138.1"/>
    </source>
</evidence>
<feature type="compositionally biased region" description="Basic residues" evidence="1">
    <location>
        <begin position="355"/>
        <end position="368"/>
    </location>
</feature>